<gene>
    <name evidence="2" type="ORF">MNB_SM-3-58</name>
</gene>
<evidence type="ECO:0000256" key="1">
    <source>
        <dbReference type="SAM" id="Phobius"/>
    </source>
</evidence>
<reference evidence="2" key="1">
    <citation type="submission" date="2016-10" db="EMBL/GenBank/DDBJ databases">
        <authorList>
            <person name="de Groot N.N."/>
        </authorList>
    </citation>
    <scope>NUCLEOTIDE SEQUENCE</scope>
</reference>
<keyword evidence="1" id="KW-0812">Transmembrane</keyword>
<proteinExistence type="predicted"/>
<keyword evidence="1" id="KW-1133">Transmembrane helix</keyword>
<keyword evidence="1" id="KW-0472">Membrane</keyword>
<accession>A0A1W1D4F5</accession>
<protein>
    <submittedName>
        <fullName evidence="2">Uncharacterized protein</fullName>
    </submittedName>
</protein>
<feature type="transmembrane region" description="Helical" evidence="1">
    <location>
        <begin position="174"/>
        <end position="194"/>
    </location>
</feature>
<dbReference type="EMBL" id="FPHP01000042">
    <property type="protein sequence ID" value="SFV75503.1"/>
    <property type="molecule type" value="Genomic_DNA"/>
</dbReference>
<evidence type="ECO:0000313" key="2">
    <source>
        <dbReference type="EMBL" id="SFV75503.1"/>
    </source>
</evidence>
<dbReference type="AlphaFoldDB" id="A0A1W1D4F5"/>
<sequence>MNFNKKIKTIFLDPKLDVRVSDEKINIILSPSLYWVKKLSLPITNIKEVKKLLPSIFEDEIEAGEYNYYVYKKEDFFIAIAYDDKKILQIIKEKQIPLQNIAKVYFAQTELTQLQLPLHINKIYSVIEKDDIVLLLPYSFIKQETNPLVLDQIKHTKHHITLTQYSNIVDKKSLYTISAVLILAIILSLSELFITQQKLTSLTNKQEQIFTKYHLKPTMFQNKSLLKQYQKIYTKQTKIREDIAQILAIRLKKGQSLTNISFEGKKIIAVFEHLDNQTQQHIKQKLKTKHIPFKISHNKKTFTVEITL</sequence>
<name>A0A1W1D4F5_9ZZZZ</name>
<organism evidence="2">
    <name type="scientific">hydrothermal vent metagenome</name>
    <dbReference type="NCBI Taxonomy" id="652676"/>
    <lineage>
        <taxon>unclassified sequences</taxon>
        <taxon>metagenomes</taxon>
        <taxon>ecological metagenomes</taxon>
    </lineage>
</organism>